<dbReference type="EMBL" id="JAIWYP010000002">
    <property type="protein sequence ID" value="KAH3863030.1"/>
    <property type="molecule type" value="Genomic_DNA"/>
</dbReference>
<evidence type="ECO:0000313" key="1">
    <source>
        <dbReference type="EMBL" id="KAH3863030.1"/>
    </source>
</evidence>
<evidence type="ECO:0000313" key="2">
    <source>
        <dbReference type="Proteomes" id="UP000828390"/>
    </source>
</evidence>
<reference evidence="1" key="1">
    <citation type="journal article" date="2019" name="bioRxiv">
        <title>The Genome of the Zebra Mussel, Dreissena polymorpha: A Resource for Invasive Species Research.</title>
        <authorList>
            <person name="McCartney M.A."/>
            <person name="Auch B."/>
            <person name="Kono T."/>
            <person name="Mallez S."/>
            <person name="Zhang Y."/>
            <person name="Obille A."/>
            <person name="Becker A."/>
            <person name="Abrahante J.E."/>
            <person name="Garbe J."/>
            <person name="Badalamenti J.P."/>
            <person name="Herman A."/>
            <person name="Mangelson H."/>
            <person name="Liachko I."/>
            <person name="Sullivan S."/>
            <person name="Sone E.D."/>
            <person name="Koren S."/>
            <person name="Silverstein K.A.T."/>
            <person name="Beckman K.B."/>
            <person name="Gohl D.M."/>
        </authorList>
    </citation>
    <scope>NUCLEOTIDE SEQUENCE</scope>
    <source>
        <strain evidence="1">Duluth1</strain>
        <tissue evidence="1">Whole animal</tissue>
    </source>
</reference>
<dbReference type="AlphaFoldDB" id="A0A9D4LQA2"/>
<accession>A0A9D4LQA2</accession>
<comment type="caution">
    <text evidence="1">The sequence shown here is derived from an EMBL/GenBank/DDBJ whole genome shotgun (WGS) entry which is preliminary data.</text>
</comment>
<name>A0A9D4LQA2_DREPO</name>
<organism evidence="1 2">
    <name type="scientific">Dreissena polymorpha</name>
    <name type="common">Zebra mussel</name>
    <name type="synonym">Mytilus polymorpha</name>
    <dbReference type="NCBI Taxonomy" id="45954"/>
    <lineage>
        <taxon>Eukaryota</taxon>
        <taxon>Metazoa</taxon>
        <taxon>Spiralia</taxon>
        <taxon>Lophotrochozoa</taxon>
        <taxon>Mollusca</taxon>
        <taxon>Bivalvia</taxon>
        <taxon>Autobranchia</taxon>
        <taxon>Heteroconchia</taxon>
        <taxon>Euheterodonta</taxon>
        <taxon>Imparidentia</taxon>
        <taxon>Neoheterodontei</taxon>
        <taxon>Myida</taxon>
        <taxon>Dreissenoidea</taxon>
        <taxon>Dreissenidae</taxon>
        <taxon>Dreissena</taxon>
    </lineage>
</organism>
<protein>
    <submittedName>
        <fullName evidence="1">Uncharacterized protein</fullName>
    </submittedName>
</protein>
<proteinExistence type="predicted"/>
<gene>
    <name evidence="1" type="ORF">DPMN_026006</name>
</gene>
<reference evidence="1" key="2">
    <citation type="submission" date="2020-11" db="EMBL/GenBank/DDBJ databases">
        <authorList>
            <person name="McCartney M.A."/>
            <person name="Auch B."/>
            <person name="Kono T."/>
            <person name="Mallez S."/>
            <person name="Becker A."/>
            <person name="Gohl D.M."/>
            <person name="Silverstein K.A.T."/>
            <person name="Koren S."/>
            <person name="Bechman K.B."/>
            <person name="Herman A."/>
            <person name="Abrahante J.E."/>
            <person name="Garbe J."/>
        </authorList>
    </citation>
    <scope>NUCLEOTIDE SEQUENCE</scope>
    <source>
        <strain evidence="1">Duluth1</strain>
        <tissue evidence="1">Whole animal</tissue>
    </source>
</reference>
<sequence>MNSRSPFPIEGSSLNPRLDPPSFLTSLRFFKLHHCYYSSNYNVETVSVDC</sequence>
<keyword evidence="2" id="KW-1185">Reference proteome</keyword>
<dbReference type="Proteomes" id="UP000828390">
    <property type="component" value="Unassembled WGS sequence"/>
</dbReference>